<proteinExistence type="predicted"/>
<reference evidence="2" key="1">
    <citation type="journal article" date="2020" name="Fungal Divers.">
        <title>Resolving the Mortierellaceae phylogeny through synthesis of multi-gene phylogenetics and phylogenomics.</title>
        <authorList>
            <person name="Vandepol N."/>
            <person name="Liber J."/>
            <person name="Desiro A."/>
            <person name="Na H."/>
            <person name="Kennedy M."/>
            <person name="Barry K."/>
            <person name="Grigoriev I.V."/>
            <person name="Miller A.N."/>
            <person name="O'Donnell K."/>
            <person name="Stajich J.E."/>
            <person name="Bonito G."/>
        </authorList>
    </citation>
    <scope>NUCLEOTIDE SEQUENCE</scope>
    <source>
        <strain evidence="2">KOD1015</strain>
    </source>
</reference>
<dbReference type="InterPro" id="IPR050910">
    <property type="entry name" value="JMJD6_ArgDemeth/LysHydrox"/>
</dbReference>
<dbReference type="Gene3D" id="2.60.120.650">
    <property type="entry name" value="Cupin"/>
    <property type="match status" value="1"/>
</dbReference>
<dbReference type="Pfam" id="PF02373">
    <property type="entry name" value="JmjC"/>
    <property type="match status" value="1"/>
</dbReference>
<dbReference type="SUPFAM" id="SSF51197">
    <property type="entry name" value="Clavaminate synthase-like"/>
    <property type="match status" value="1"/>
</dbReference>
<protein>
    <recommendedName>
        <fullName evidence="1">JmjC domain-containing protein</fullName>
    </recommendedName>
</protein>
<gene>
    <name evidence="2" type="ORF">BGW38_003030</name>
</gene>
<evidence type="ECO:0000259" key="1">
    <source>
        <dbReference type="PROSITE" id="PS51184"/>
    </source>
</evidence>
<dbReference type="InterPro" id="IPR003347">
    <property type="entry name" value="JmjC_dom"/>
</dbReference>
<sequence length="763" mass="88050">MAKNDYIWKKIFFDTRNRQSTRFVYRGSWLLTYLFPGPEDDAACFKHALVTQPSNIQGVTSEFLHMEWTRSSMFFGHFYPPPSLFTGSKRKSNQAGQLTIPIEDYNDLDQEMFYRKYGYANRPVMIQNSGVESWPAWQHWALDALDKKYGHLPFKVSNLDGTDEPTFEMSYSDFRHYIRYTRDEDPLYLFDARFADKYPELAEQYKVPKYFEMDFFSLLDEEDRPPFRWILIGSQRTGAPWHTDPSGTSGHDPCSPERLSSARWYLDIYPYLDPESKPLEIVQHPGQTIYVPSGWWHMVLNMDDTVAVTQNFADETNLISVKASLKSDTKDEIQVHRWKVLSDRLATFRPDLESAIKYEPEYLMAMIEYEDASWNDLDSASVLDMWKGRVNEVLLKTTVASGTDEICPVGDGINMCFSTKGAFIKFFTPFFNGHSSFCAEVHANLTLKNSDLTAVGLLQSPALLGYGYLLEPDADHPRWQWPYIVTENVSQMTSVLPTLSGNASQSQQEELLEATDYLPWDDAEYLRFLPPILGTLDYYHTLPIDNAHHGDSVDDFKQQLSQRIQSAVLNHQRWRIFPKHLLELLPEYLPRESSEVFDPSKDVVANFVHGDISPSNILGFLQPVPDSSFPKTGTMSDTTHLTPVPDVLDEDEEEREFTPRMIIDFGDALFTADPLIDYTAVFVTILNSRQELGAKSMLLDSWRRLSKGKANDDKKRLMRRSMWHVLLWPSDGLSRHFAECVGLGEMKNWEQVEEIAFGWWLDL</sequence>
<organism evidence="2 3">
    <name type="scientific">Lunasporangiospora selenospora</name>
    <dbReference type="NCBI Taxonomy" id="979761"/>
    <lineage>
        <taxon>Eukaryota</taxon>
        <taxon>Fungi</taxon>
        <taxon>Fungi incertae sedis</taxon>
        <taxon>Mucoromycota</taxon>
        <taxon>Mortierellomycotina</taxon>
        <taxon>Mortierellomycetes</taxon>
        <taxon>Mortierellales</taxon>
        <taxon>Mortierellaceae</taxon>
        <taxon>Lunasporangiospora</taxon>
    </lineage>
</organism>
<keyword evidence="3" id="KW-1185">Reference proteome</keyword>
<name>A0A9P6KHM1_9FUNG</name>
<feature type="domain" description="JmjC" evidence="1">
    <location>
        <begin position="196"/>
        <end position="329"/>
    </location>
</feature>
<dbReference type="AlphaFoldDB" id="A0A9P6KHM1"/>
<evidence type="ECO:0000313" key="3">
    <source>
        <dbReference type="Proteomes" id="UP000780801"/>
    </source>
</evidence>
<dbReference type="PROSITE" id="PS51184">
    <property type="entry name" value="JMJC"/>
    <property type="match status" value="1"/>
</dbReference>
<dbReference type="SMART" id="SM00558">
    <property type="entry name" value="JmjC"/>
    <property type="match status" value="1"/>
</dbReference>
<evidence type="ECO:0000313" key="2">
    <source>
        <dbReference type="EMBL" id="KAF9585296.1"/>
    </source>
</evidence>
<comment type="caution">
    <text evidence="2">The sequence shown here is derived from an EMBL/GenBank/DDBJ whole genome shotgun (WGS) entry which is preliminary data.</text>
</comment>
<dbReference type="PANTHER" id="PTHR12480">
    <property type="entry name" value="ARGININE DEMETHYLASE AND LYSYL-HYDROXYLASE JMJD"/>
    <property type="match status" value="1"/>
</dbReference>
<accession>A0A9P6KHM1</accession>
<dbReference type="EMBL" id="JAABOA010000211">
    <property type="protein sequence ID" value="KAF9585296.1"/>
    <property type="molecule type" value="Genomic_DNA"/>
</dbReference>
<dbReference type="OrthoDB" id="424465at2759"/>
<dbReference type="Proteomes" id="UP000780801">
    <property type="component" value="Unassembled WGS sequence"/>
</dbReference>